<protein>
    <recommendedName>
        <fullName evidence="3">Transposase (Putative), gypsy type</fullName>
    </recommendedName>
</protein>
<sequence length="301" mass="32012">LSLKEAEAAEAIRLRSQVSAIEVTRTARVGELNSLKERNAALELSCDELSVKDASLESQKDSLVDQVSSLEATCSGLCDQVLVYELFKEQYEVVHDEQVKVLNDKVSGLDAELMGMDLHLDGEFYPQYLAALGGAIGRAIDKGMQDGLVAGIDHGKAGLGLADVAAYNPFAEANYVFAVNALRAIDFPLLAQLESQKDASIADIIGDVASSRLSFSDVMVPLIEPLCAENLVGKASTLGVPEAVAATTALSTTFVQASSVPPILASDYEVVDTEPQVEASSSPKIIFEQETLETLPKHPAT</sequence>
<proteinExistence type="predicted"/>
<name>A0ABQ5EWU7_9ASTR</name>
<organism evidence="1 2">
    <name type="scientific">Tanacetum coccineum</name>
    <dbReference type="NCBI Taxonomy" id="301880"/>
    <lineage>
        <taxon>Eukaryota</taxon>
        <taxon>Viridiplantae</taxon>
        <taxon>Streptophyta</taxon>
        <taxon>Embryophyta</taxon>
        <taxon>Tracheophyta</taxon>
        <taxon>Spermatophyta</taxon>
        <taxon>Magnoliopsida</taxon>
        <taxon>eudicotyledons</taxon>
        <taxon>Gunneridae</taxon>
        <taxon>Pentapetalae</taxon>
        <taxon>asterids</taxon>
        <taxon>campanulids</taxon>
        <taxon>Asterales</taxon>
        <taxon>Asteraceae</taxon>
        <taxon>Asteroideae</taxon>
        <taxon>Anthemideae</taxon>
        <taxon>Anthemidinae</taxon>
        <taxon>Tanacetum</taxon>
    </lineage>
</organism>
<gene>
    <name evidence="1" type="ORF">Tco_0990338</name>
</gene>
<keyword evidence="2" id="KW-1185">Reference proteome</keyword>
<dbReference type="EMBL" id="BQNB010016744">
    <property type="protein sequence ID" value="GJT55284.1"/>
    <property type="molecule type" value="Genomic_DNA"/>
</dbReference>
<evidence type="ECO:0008006" key="3">
    <source>
        <dbReference type="Google" id="ProtNLM"/>
    </source>
</evidence>
<accession>A0ABQ5EWU7</accession>
<reference evidence="1" key="2">
    <citation type="submission" date="2022-01" db="EMBL/GenBank/DDBJ databases">
        <authorList>
            <person name="Yamashiro T."/>
            <person name="Shiraishi A."/>
            <person name="Satake H."/>
            <person name="Nakayama K."/>
        </authorList>
    </citation>
    <scope>NUCLEOTIDE SEQUENCE</scope>
</reference>
<dbReference type="Proteomes" id="UP001151760">
    <property type="component" value="Unassembled WGS sequence"/>
</dbReference>
<evidence type="ECO:0000313" key="2">
    <source>
        <dbReference type="Proteomes" id="UP001151760"/>
    </source>
</evidence>
<evidence type="ECO:0000313" key="1">
    <source>
        <dbReference type="EMBL" id="GJT55284.1"/>
    </source>
</evidence>
<comment type="caution">
    <text evidence="1">The sequence shown here is derived from an EMBL/GenBank/DDBJ whole genome shotgun (WGS) entry which is preliminary data.</text>
</comment>
<reference evidence="1" key="1">
    <citation type="journal article" date="2022" name="Int. J. Mol. Sci.">
        <title>Draft Genome of Tanacetum Coccineum: Genomic Comparison of Closely Related Tanacetum-Family Plants.</title>
        <authorList>
            <person name="Yamashiro T."/>
            <person name="Shiraishi A."/>
            <person name="Nakayama K."/>
            <person name="Satake H."/>
        </authorList>
    </citation>
    <scope>NUCLEOTIDE SEQUENCE</scope>
</reference>
<feature type="non-terminal residue" evidence="1">
    <location>
        <position position="1"/>
    </location>
</feature>